<dbReference type="CDD" id="cd00009">
    <property type="entry name" value="AAA"/>
    <property type="match status" value="1"/>
</dbReference>
<dbReference type="InterPro" id="IPR025662">
    <property type="entry name" value="Sigma_54_int_dom_ATP-bd_1"/>
</dbReference>
<dbReference type="PRINTS" id="PR01590">
    <property type="entry name" value="HTHFIS"/>
</dbReference>
<gene>
    <name evidence="7" type="ORF">LCGC14_0035980</name>
</gene>
<keyword evidence="3" id="KW-0805">Transcription regulation</keyword>
<evidence type="ECO:0000256" key="1">
    <source>
        <dbReference type="ARBA" id="ARBA00022741"/>
    </source>
</evidence>
<dbReference type="InterPro" id="IPR029016">
    <property type="entry name" value="GAF-like_dom_sf"/>
</dbReference>
<dbReference type="PANTHER" id="PTHR32071:SF81">
    <property type="entry name" value="PROPIONATE CATABOLISM OPERON REGULATORY PROTEIN"/>
    <property type="match status" value="1"/>
</dbReference>
<dbReference type="Gene3D" id="3.40.50.300">
    <property type="entry name" value="P-loop containing nucleotide triphosphate hydrolases"/>
    <property type="match status" value="1"/>
</dbReference>
<evidence type="ECO:0000313" key="7">
    <source>
        <dbReference type="EMBL" id="KKO09257.1"/>
    </source>
</evidence>
<dbReference type="FunFam" id="3.40.50.300:FF:000006">
    <property type="entry name" value="DNA-binding transcriptional regulator NtrC"/>
    <property type="match status" value="1"/>
</dbReference>
<accession>A0A0F9YAS5</accession>
<sequence length="637" mass="70049">MIDNKNIQQAWDTFQQYGVASTPISPPVLASWQRSLQHGIDVERNATTLLKEGELHRLKLQHSPFLYASRLAIREGQERLNDTQSMIILADPQGVILETAGDPRAIDAGQDIRLQNGGRWDEASIGTNAIGTAIMLNAPVQIHAVEHFCNEVKKWTCAAAPVTDPRDQRLLGVVDISGPADTFYPQSLAHAIAIARQVEALLAHEMEVEHEGVLHYFLAKRFSGLNDTSIALSHSGKVLYATSRALQELRRRCPRLLDSQRGRLDVGQEVIGDTLTGFIESIEGLIPGARCEPVVDRKLLGYILILPSVSQPTHPSRFTAPQRLTGFDDIIGESRVMRDTCATAQKMAQSGAPILIEGETGVGKELFARAVHGEAQRAGAFVPINCGAMPRELIASELFGHEKGAFTGADRSVAGKIEMANGGTLCLDEIGELPLDMQPYLLRVLEDGIVYRIGSHQEKHVNISLVSMTNRHLAKEVEKVGFRQDLFYRIATLRLRIPPLRERGDDVLLIAEALCRALAVQRGCAPLSLSNEVQDCLRRYHWPGNVRELRNVLEMALLMASGSRIEIHDLPEDVRMGKEALPVTGVGYSSPSDLRTSEEFLIKEAIARQGGNLTQAAKQLGIARSTLYSRLAKAAQR</sequence>
<keyword evidence="2" id="KW-0067">ATP-binding</keyword>
<organism evidence="7">
    <name type="scientific">marine sediment metagenome</name>
    <dbReference type="NCBI Taxonomy" id="412755"/>
    <lineage>
        <taxon>unclassified sequences</taxon>
        <taxon>metagenomes</taxon>
        <taxon>ecological metagenomes</taxon>
    </lineage>
</organism>
<evidence type="ECO:0000259" key="6">
    <source>
        <dbReference type="PROSITE" id="PS50045"/>
    </source>
</evidence>
<dbReference type="Pfam" id="PF25601">
    <property type="entry name" value="AAA_lid_14"/>
    <property type="match status" value="1"/>
</dbReference>
<dbReference type="Gene3D" id="1.10.8.60">
    <property type="match status" value="1"/>
</dbReference>
<dbReference type="Pfam" id="PF00158">
    <property type="entry name" value="Sigma54_activat"/>
    <property type="match status" value="1"/>
</dbReference>
<dbReference type="Gene3D" id="1.10.10.60">
    <property type="entry name" value="Homeodomain-like"/>
    <property type="match status" value="1"/>
</dbReference>
<evidence type="ECO:0000256" key="4">
    <source>
        <dbReference type="ARBA" id="ARBA00023125"/>
    </source>
</evidence>
<dbReference type="InterPro" id="IPR002197">
    <property type="entry name" value="HTH_Fis"/>
</dbReference>
<dbReference type="PROSITE" id="PS00675">
    <property type="entry name" value="SIGMA54_INTERACT_1"/>
    <property type="match status" value="1"/>
</dbReference>
<proteinExistence type="predicted"/>
<dbReference type="InterPro" id="IPR003593">
    <property type="entry name" value="AAA+_ATPase"/>
</dbReference>
<dbReference type="InterPro" id="IPR002078">
    <property type="entry name" value="Sigma_54_int"/>
</dbReference>
<evidence type="ECO:0000256" key="3">
    <source>
        <dbReference type="ARBA" id="ARBA00023015"/>
    </source>
</evidence>
<dbReference type="SUPFAM" id="SSF46689">
    <property type="entry name" value="Homeodomain-like"/>
    <property type="match status" value="1"/>
</dbReference>
<evidence type="ECO:0000256" key="2">
    <source>
        <dbReference type="ARBA" id="ARBA00022840"/>
    </source>
</evidence>
<keyword evidence="5" id="KW-0804">Transcription</keyword>
<dbReference type="GO" id="GO:0005524">
    <property type="term" value="F:ATP binding"/>
    <property type="evidence" value="ECO:0007669"/>
    <property type="project" value="UniProtKB-KW"/>
</dbReference>
<dbReference type="SMART" id="SM00382">
    <property type="entry name" value="AAA"/>
    <property type="match status" value="1"/>
</dbReference>
<protein>
    <recommendedName>
        <fullName evidence="6">Sigma-54 factor interaction domain-containing protein</fullName>
    </recommendedName>
</protein>
<dbReference type="GO" id="GO:0006355">
    <property type="term" value="P:regulation of DNA-templated transcription"/>
    <property type="evidence" value="ECO:0007669"/>
    <property type="project" value="InterPro"/>
</dbReference>
<dbReference type="AlphaFoldDB" id="A0A0F9YAS5"/>
<name>A0A0F9YAS5_9ZZZZ</name>
<dbReference type="InterPro" id="IPR058031">
    <property type="entry name" value="AAA_lid_NorR"/>
</dbReference>
<feature type="domain" description="Sigma-54 factor interaction" evidence="6">
    <location>
        <begin position="330"/>
        <end position="558"/>
    </location>
</feature>
<dbReference type="SUPFAM" id="SSF52540">
    <property type="entry name" value="P-loop containing nucleoside triphosphate hydrolases"/>
    <property type="match status" value="1"/>
</dbReference>
<evidence type="ECO:0000256" key="5">
    <source>
        <dbReference type="ARBA" id="ARBA00023163"/>
    </source>
</evidence>
<keyword evidence="1" id="KW-0547">Nucleotide-binding</keyword>
<keyword evidence="4" id="KW-0238">DNA-binding</keyword>
<comment type="caution">
    <text evidence="7">The sequence shown here is derived from an EMBL/GenBank/DDBJ whole genome shotgun (WGS) entry which is preliminary data.</text>
</comment>
<dbReference type="PROSITE" id="PS00688">
    <property type="entry name" value="SIGMA54_INTERACT_3"/>
    <property type="match status" value="1"/>
</dbReference>
<dbReference type="PANTHER" id="PTHR32071">
    <property type="entry name" value="TRANSCRIPTIONAL REGULATORY PROTEIN"/>
    <property type="match status" value="1"/>
</dbReference>
<dbReference type="Pfam" id="PF02954">
    <property type="entry name" value="HTH_8"/>
    <property type="match status" value="1"/>
</dbReference>
<dbReference type="InterPro" id="IPR025944">
    <property type="entry name" value="Sigma_54_int_dom_CS"/>
</dbReference>
<dbReference type="EMBL" id="LAZR01000007">
    <property type="protein sequence ID" value="KKO09257.1"/>
    <property type="molecule type" value="Genomic_DNA"/>
</dbReference>
<dbReference type="GO" id="GO:0043565">
    <property type="term" value="F:sequence-specific DNA binding"/>
    <property type="evidence" value="ECO:0007669"/>
    <property type="project" value="InterPro"/>
</dbReference>
<dbReference type="InterPro" id="IPR003018">
    <property type="entry name" value="GAF"/>
</dbReference>
<dbReference type="Pfam" id="PF01590">
    <property type="entry name" value="GAF"/>
    <property type="match status" value="1"/>
</dbReference>
<dbReference type="PROSITE" id="PS50045">
    <property type="entry name" value="SIGMA54_INTERACT_4"/>
    <property type="match status" value="1"/>
</dbReference>
<dbReference type="InterPro" id="IPR009057">
    <property type="entry name" value="Homeodomain-like_sf"/>
</dbReference>
<dbReference type="InterPro" id="IPR027417">
    <property type="entry name" value="P-loop_NTPase"/>
</dbReference>
<dbReference type="Gene3D" id="3.30.450.40">
    <property type="match status" value="1"/>
</dbReference>
<reference evidence="7" key="1">
    <citation type="journal article" date="2015" name="Nature">
        <title>Complex archaea that bridge the gap between prokaryotes and eukaryotes.</title>
        <authorList>
            <person name="Spang A."/>
            <person name="Saw J.H."/>
            <person name="Jorgensen S.L."/>
            <person name="Zaremba-Niedzwiedzka K."/>
            <person name="Martijn J."/>
            <person name="Lind A.E."/>
            <person name="van Eijk R."/>
            <person name="Schleper C."/>
            <person name="Guy L."/>
            <person name="Ettema T.J."/>
        </authorList>
    </citation>
    <scope>NUCLEOTIDE SEQUENCE</scope>
</reference>